<dbReference type="InterPro" id="IPR036412">
    <property type="entry name" value="HAD-like_sf"/>
</dbReference>
<comment type="similarity">
    <text evidence="2">Belongs to the TIM50 family.</text>
</comment>
<name>A0A9P4J092_9PEZI</name>
<evidence type="ECO:0000256" key="11">
    <source>
        <dbReference type="ARBA" id="ARBA00023010"/>
    </source>
</evidence>
<organism evidence="18 19">
    <name type="scientific">Myriangium duriaei CBS 260.36</name>
    <dbReference type="NCBI Taxonomy" id="1168546"/>
    <lineage>
        <taxon>Eukaryota</taxon>
        <taxon>Fungi</taxon>
        <taxon>Dikarya</taxon>
        <taxon>Ascomycota</taxon>
        <taxon>Pezizomycotina</taxon>
        <taxon>Dothideomycetes</taxon>
        <taxon>Dothideomycetidae</taxon>
        <taxon>Myriangiales</taxon>
        <taxon>Myriangiaceae</taxon>
        <taxon>Myriangium</taxon>
    </lineage>
</organism>
<protein>
    <recommendedName>
        <fullName evidence="4">Mitochondrial import inner membrane translocase subunit TIM50</fullName>
    </recommendedName>
    <alternativeName>
        <fullName evidence="3">Mitochondrial import inner membrane translocase subunit tim50</fullName>
    </alternativeName>
</protein>
<dbReference type="InterPro" id="IPR050365">
    <property type="entry name" value="TIM50"/>
</dbReference>
<evidence type="ECO:0000256" key="8">
    <source>
        <dbReference type="ARBA" id="ARBA00022927"/>
    </source>
</evidence>
<evidence type="ECO:0000256" key="1">
    <source>
        <dbReference type="ARBA" id="ARBA00004434"/>
    </source>
</evidence>
<evidence type="ECO:0000256" key="3">
    <source>
        <dbReference type="ARBA" id="ARBA00013483"/>
    </source>
</evidence>
<feature type="compositionally biased region" description="Polar residues" evidence="16">
    <location>
        <begin position="113"/>
        <end position="129"/>
    </location>
</feature>
<evidence type="ECO:0000256" key="10">
    <source>
        <dbReference type="ARBA" id="ARBA00022989"/>
    </source>
</evidence>
<evidence type="ECO:0000256" key="14">
    <source>
        <dbReference type="ARBA" id="ARBA00059797"/>
    </source>
</evidence>
<dbReference type="InterPro" id="IPR004274">
    <property type="entry name" value="FCP1_dom"/>
</dbReference>
<keyword evidence="10" id="KW-1133">Transmembrane helix</keyword>
<evidence type="ECO:0000256" key="12">
    <source>
        <dbReference type="ARBA" id="ARBA00023128"/>
    </source>
</evidence>
<dbReference type="OrthoDB" id="287041at2759"/>
<keyword evidence="7" id="KW-0999">Mitochondrion inner membrane</keyword>
<proteinExistence type="inferred from homology"/>
<keyword evidence="13" id="KW-0472">Membrane</keyword>
<dbReference type="PANTHER" id="PTHR12210">
    <property type="entry name" value="DULLARD PROTEIN PHOSPHATASE"/>
    <property type="match status" value="1"/>
</dbReference>
<comment type="subcellular location">
    <subcellularLocation>
        <location evidence="1">Mitochondrion inner membrane</location>
        <topology evidence="1">Single-pass membrane protein</topology>
    </subcellularLocation>
</comment>
<evidence type="ECO:0000256" key="6">
    <source>
        <dbReference type="ARBA" id="ARBA00022692"/>
    </source>
</evidence>
<dbReference type="Gene3D" id="3.40.50.1000">
    <property type="entry name" value="HAD superfamily/HAD-like"/>
    <property type="match status" value="1"/>
</dbReference>
<evidence type="ECO:0000313" key="18">
    <source>
        <dbReference type="EMBL" id="KAF2151730.1"/>
    </source>
</evidence>
<feature type="compositionally biased region" description="Low complexity" evidence="16">
    <location>
        <begin position="1"/>
        <end position="16"/>
    </location>
</feature>
<keyword evidence="15" id="KW-0175">Coiled coil</keyword>
<keyword evidence="12" id="KW-0496">Mitochondrion</keyword>
<gene>
    <name evidence="18" type="ORF">K461DRAFT_313566</name>
</gene>
<keyword evidence="11" id="KW-0811">Translocation</keyword>
<feature type="compositionally biased region" description="Low complexity" evidence="16">
    <location>
        <begin position="55"/>
        <end position="68"/>
    </location>
</feature>
<dbReference type="Proteomes" id="UP000799439">
    <property type="component" value="Unassembled WGS sequence"/>
</dbReference>
<dbReference type="AlphaFoldDB" id="A0A9P4J092"/>
<dbReference type="SUPFAM" id="SSF56784">
    <property type="entry name" value="HAD-like"/>
    <property type="match status" value="1"/>
</dbReference>
<feature type="region of interest" description="Disordered" evidence="16">
    <location>
        <begin position="603"/>
        <end position="625"/>
    </location>
</feature>
<comment type="function">
    <text evidence="14">Essential component of the TIM23 complex, a complex that mediates the translocation of transit peptide-containing proteins across the mitochondrial inner membrane. Required to direct preproteins in transit and direct them to the channel protein TIM23, and possibly facilitates transfer of the translocating proteins from the TOM complex to the TIM23 complex.</text>
</comment>
<dbReference type="GO" id="GO:0015031">
    <property type="term" value="P:protein transport"/>
    <property type="evidence" value="ECO:0007669"/>
    <property type="project" value="UniProtKB-KW"/>
</dbReference>
<evidence type="ECO:0000256" key="13">
    <source>
        <dbReference type="ARBA" id="ARBA00023136"/>
    </source>
</evidence>
<dbReference type="FunFam" id="3.40.50.1000:FF:000019">
    <property type="entry name" value="Mitochondrial import inner membrane translocase subunit TIM50"/>
    <property type="match status" value="1"/>
</dbReference>
<feature type="coiled-coil region" evidence="15">
    <location>
        <begin position="571"/>
        <end position="602"/>
    </location>
</feature>
<comment type="caution">
    <text evidence="18">The sequence shown here is derived from an EMBL/GenBank/DDBJ whole genome shotgun (WGS) entry which is preliminary data.</text>
</comment>
<evidence type="ECO:0000256" key="4">
    <source>
        <dbReference type="ARBA" id="ARBA00020799"/>
    </source>
</evidence>
<feature type="region of interest" description="Disordered" evidence="16">
    <location>
        <begin position="40"/>
        <end position="246"/>
    </location>
</feature>
<feature type="domain" description="FCP1 homology" evidence="17">
    <location>
        <begin position="330"/>
        <end position="476"/>
    </location>
</feature>
<evidence type="ECO:0000256" key="2">
    <source>
        <dbReference type="ARBA" id="ARBA00006344"/>
    </source>
</evidence>
<dbReference type="CDD" id="cd07521">
    <property type="entry name" value="HAD_FCP1-like"/>
    <property type="match status" value="1"/>
</dbReference>
<dbReference type="PROSITE" id="PS50969">
    <property type="entry name" value="FCP1"/>
    <property type="match status" value="1"/>
</dbReference>
<dbReference type="InterPro" id="IPR023214">
    <property type="entry name" value="HAD_sf"/>
</dbReference>
<keyword evidence="19" id="KW-1185">Reference proteome</keyword>
<keyword evidence="6" id="KW-0812">Transmembrane</keyword>
<evidence type="ECO:0000256" key="15">
    <source>
        <dbReference type="SAM" id="Coils"/>
    </source>
</evidence>
<feature type="compositionally biased region" description="Gly residues" evidence="16">
    <location>
        <begin position="615"/>
        <end position="625"/>
    </location>
</feature>
<evidence type="ECO:0000256" key="7">
    <source>
        <dbReference type="ARBA" id="ARBA00022792"/>
    </source>
</evidence>
<evidence type="ECO:0000259" key="17">
    <source>
        <dbReference type="PROSITE" id="PS50969"/>
    </source>
</evidence>
<dbReference type="Pfam" id="PF03031">
    <property type="entry name" value="NIF"/>
    <property type="match status" value="1"/>
</dbReference>
<feature type="compositionally biased region" description="Basic and acidic residues" evidence="16">
    <location>
        <begin position="603"/>
        <end position="613"/>
    </location>
</feature>
<evidence type="ECO:0000256" key="5">
    <source>
        <dbReference type="ARBA" id="ARBA00022448"/>
    </source>
</evidence>
<keyword evidence="9" id="KW-0809">Transit peptide</keyword>
<accession>A0A9P4J092</accession>
<evidence type="ECO:0000256" key="9">
    <source>
        <dbReference type="ARBA" id="ARBA00022946"/>
    </source>
</evidence>
<feature type="compositionally biased region" description="Polar residues" evidence="16">
    <location>
        <begin position="69"/>
        <end position="83"/>
    </location>
</feature>
<feature type="compositionally biased region" description="Low complexity" evidence="16">
    <location>
        <begin position="206"/>
        <end position="215"/>
    </location>
</feature>
<keyword evidence="8" id="KW-0653">Protein transport</keyword>
<feature type="region of interest" description="Disordered" evidence="16">
    <location>
        <begin position="1"/>
        <end position="25"/>
    </location>
</feature>
<keyword evidence="5" id="KW-0813">Transport</keyword>
<dbReference type="GO" id="GO:0005743">
    <property type="term" value="C:mitochondrial inner membrane"/>
    <property type="evidence" value="ECO:0007669"/>
    <property type="project" value="UniProtKB-SubCell"/>
</dbReference>
<dbReference type="SMART" id="SM00577">
    <property type="entry name" value="CPDc"/>
    <property type="match status" value="1"/>
</dbReference>
<evidence type="ECO:0000313" key="19">
    <source>
        <dbReference type="Proteomes" id="UP000799439"/>
    </source>
</evidence>
<feature type="compositionally biased region" description="Polar residues" evidence="16">
    <location>
        <begin position="151"/>
        <end position="168"/>
    </location>
</feature>
<reference evidence="18" key="1">
    <citation type="journal article" date="2020" name="Stud. Mycol.">
        <title>101 Dothideomycetes genomes: a test case for predicting lifestyles and emergence of pathogens.</title>
        <authorList>
            <person name="Haridas S."/>
            <person name="Albert R."/>
            <person name="Binder M."/>
            <person name="Bloem J."/>
            <person name="Labutti K."/>
            <person name="Salamov A."/>
            <person name="Andreopoulos B."/>
            <person name="Baker S."/>
            <person name="Barry K."/>
            <person name="Bills G."/>
            <person name="Bluhm B."/>
            <person name="Cannon C."/>
            <person name="Castanera R."/>
            <person name="Culley D."/>
            <person name="Daum C."/>
            <person name="Ezra D."/>
            <person name="Gonzalez J."/>
            <person name="Henrissat B."/>
            <person name="Kuo A."/>
            <person name="Liang C."/>
            <person name="Lipzen A."/>
            <person name="Lutzoni F."/>
            <person name="Magnuson J."/>
            <person name="Mondo S."/>
            <person name="Nolan M."/>
            <person name="Ohm R."/>
            <person name="Pangilinan J."/>
            <person name="Park H.-J."/>
            <person name="Ramirez L."/>
            <person name="Alfaro M."/>
            <person name="Sun H."/>
            <person name="Tritt A."/>
            <person name="Yoshinaga Y."/>
            <person name="Zwiers L.-H."/>
            <person name="Turgeon B."/>
            <person name="Goodwin S."/>
            <person name="Spatafora J."/>
            <person name="Crous P."/>
            <person name="Grigoriev I."/>
        </authorList>
    </citation>
    <scope>NUCLEOTIDE SEQUENCE</scope>
    <source>
        <strain evidence="18">CBS 260.36</strain>
    </source>
</reference>
<sequence length="625" mass="69080">MLAQAARSASRLALRQPHNLHRYAPASSLSLALRSYAKYSKPSFNQPKGDAPKQTPSSSSTGSARQTSPGTSFPKDQTWTPQDSIKFGGPAAAHPAPSSQHTTASDPKRSEQTAEFNESPNPNANTIPQGQPGPNPKVVDPSDPTPHKATDPQSANEELRGPQSSEVNTEPEGNEPPKGPLPDLRQGIPSTFDMEFGTGKGRVGAEDAGAASESSGAGGDELPGAGRSRRNAEEEEEFNEKDYETSSDRARARLARYMYLSLATSVLLGGAYFGRPYDKDEEAPSGINPSDLEGWAPGTVWTRIRSRMTGSVEYYTEPTSRKLLPEMPKQQQFPFTLVLSLEDLLIHSEWTREHGWRTAKRPGVDYFLRYLSQYYELVIFTTVPSAMGDPVIRKLDPFRIIMWPLFREATKYENGKYIKDLAYLNRPLEKTLIIDTNPDHVSNQPENAIVLPKWNGDPKDPHAKDLVSLIPFLEYLAATSTEDVRKVINSFKDKDIAQEFARREAISREEFNKKQGTSSKPKSAGGFLSSALGLKAAPQPGSLVMGGADPNSQQTLGEGLAQGKMLSDLIREKGQREYMRLEEEIRKNGEKWLKEMEEEEKRLMESSMKDMKKGWFGGGSGEAKK</sequence>
<evidence type="ECO:0000256" key="16">
    <source>
        <dbReference type="SAM" id="MobiDB-lite"/>
    </source>
</evidence>
<dbReference type="EMBL" id="ML996087">
    <property type="protein sequence ID" value="KAF2151730.1"/>
    <property type="molecule type" value="Genomic_DNA"/>
</dbReference>